<dbReference type="GO" id="GO:0016491">
    <property type="term" value="F:oxidoreductase activity"/>
    <property type="evidence" value="ECO:0007669"/>
    <property type="project" value="UniProtKB-KW"/>
</dbReference>
<name>A0A2K3YJ20_9STAP</name>
<dbReference type="Gene3D" id="3.40.50.720">
    <property type="entry name" value="NAD(P)-binding Rossmann-like Domain"/>
    <property type="match status" value="1"/>
</dbReference>
<evidence type="ECO:0000313" key="3">
    <source>
        <dbReference type="EMBL" id="PNZ25571.1"/>
    </source>
</evidence>
<evidence type="ECO:0000313" key="4">
    <source>
        <dbReference type="Proteomes" id="UP000242752"/>
    </source>
</evidence>
<protein>
    <submittedName>
        <fullName evidence="3">Short-chain dehydrogenase</fullName>
    </submittedName>
</protein>
<dbReference type="Proteomes" id="UP000242752">
    <property type="component" value="Unassembled WGS sequence"/>
</dbReference>
<accession>A0A2K3YJ20</accession>
<gene>
    <name evidence="3" type="ORF">CD122_09605</name>
</gene>
<dbReference type="InterPro" id="IPR036291">
    <property type="entry name" value="NAD(P)-bd_dom_sf"/>
</dbReference>
<keyword evidence="4" id="KW-1185">Reference proteome</keyword>
<dbReference type="PANTHER" id="PTHR44196">
    <property type="entry name" value="DEHYDROGENASE/REDUCTASE SDR FAMILY MEMBER 7B"/>
    <property type="match status" value="1"/>
</dbReference>
<dbReference type="InterPro" id="IPR020904">
    <property type="entry name" value="Sc_DH/Rdtase_CS"/>
</dbReference>
<dbReference type="Pfam" id="PF00106">
    <property type="entry name" value="adh_short"/>
    <property type="match status" value="1"/>
</dbReference>
<dbReference type="PANTHER" id="PTHR44196:SF1">
    <property type="entry name" value="DEHYDROGENASE_REDUCTASE SDR FAMILY MEMBER 7B"/>
    <property type="match status" value="1"/>
</dbReference>
<dbReference type="PRINTS" id="PR00081">
    <property type="entry name" value="GDHRDH"/>
</dbReference>
<sequence length="257" mass="29013">MDMYSKHYLVTGGTSGIGLELVKLLHRKGHQLTLLIRDIGKAQLKFPENSFPNINFVMCDLNDKDAIQNLFVQFRDKGTKFDGFIHSAGIGYFKSLDAHTPDEVLTTYQLNTIHFALLLNTIKPYLNAQPQIVAMSSMSGLATQPNAAHYAASKAGLNHILNALRFEEPSYHVLNVLLGPVKTPFHDHSDPEGKYKKKLALFMLHPQKVVQSIVQAMDSKKNELYAPKWMACLLKIYQIAPRFIEKLAKPLFMSKMK</sequence>
<dbReference type="EMBL" id="PPRF01000073">
    <property type="protein sequence ID" value="PNZ25571.1"/>
    <property type="molecule type" value="Genomic_DNA"/>
</dbReference>
<dbReference type="SUPFAM" id="SSF51735">
    <property type="entry name" value="NAD(P)-binding Rossmann-fold domains"/>
    <property type="match status" value="1"/>
</dbReference>
<keyword evidence="2" id="KW-0560">Oxidoreductase</keyword>
<dbReference type="PROSITE" id="PS00061">
    <property type="entry name" value="ADH_SHORT"/>
    <property type="match status" value="1"/>
</dbReference>
<dbReference type="OrthoDB" id="9793345at2"/>
<dbReference type="InterPro" id="IPR002347">
    <property type="entry name" value="SDR_fam"/>
</dbReference>
<organism evidence="3 4">
    <name type="scientific">Staphylococcus rostri</name>
    <dbReference type="NCBI Taxonomy" id="522262"/>
    <lineage>
        <taxon>Bacteria</taxon>
        <taxon>Bacillati</taxon>
        <taxon>Bacillota</taxon>
        <taxon>Bacilli</taxon>
        <taxon>Bacillales</taxon>
        <taxon>Staphylococcaceae</taxon>
        <taxon>Staphylococcus</taxon>
    </lineage>
</organism>
<proteinExistence type="inferred from homology"/>
<dbReference type="GO" id="GO:0016020">
    <property type="term" value="C:membrane"/>
    <property type="evidence" value="ECO:0007669"/>
    <property type="project" value="TreeGrafter"/>
</dbReference>
<comment type="similarity">
    <text evidence="1">Belongs to the short-chain dehydrogenases/reductases (SDR) family.</text>
</comment>
<reference evidence="3 4" key="1">
    <citation type="submission" date="2017-08" db="EMBL/GenBank/DDBJ databases">
        <title>Draft genome sequences of 64 type strains of genus Staph aureus.</title>
        <authorList>
            <person name="Cole K."/>
            <person name="Golubchik T."/>
            <person name="Russell J."/>
            <person name="Foster D."/>
            <person name="Llewelyn M."/>
            <person name="Wilson D."/>
            <person name="Crook D."/>
            <person name="Paul J."/>
        </authorList>
    </citation>
    <scope>NUCLEOTIDE SEQUENCE [LARGE SCALE GENOMIC DNA]</scope>
    <source>
        <strain evidence="3 4">DSM 21968</strain>
    </source>
</reference>
<dbReference type="AlphaFoldDB" id="A0A2K3YJ20"/>
<comment type="caution">
    <text evidence="3">The sequence shown here is derived from an EMBL/GenBank/DDBJ whole genome shotgun (WGS) entry which is preliminary data.</text>
</comment>
<evidence type="ECO:0000256" key="1">
    <source>
        <dbReference type="ARBA" id="ARBA00006484"/>
    </source>
</evidence>
<evidence type="ECO:0000256" key="2">
    <source>
        <dbReference type="ARBA" id="ARBA00023002"/>
    </source>
</evidence>
<dbReference type="CDD" id="cd05233">
    <property type="entry name" value="SDR_c"/>
    <property type="match status" value="1"/>
</dbReference>